<dbReference type="RefSeq" id="WP_123215891.1">
    <property type="nucleotide sequence ID" value="NZ_RJTM01000071.1"/>
</dbReference>
<dbReference type="OrthoDB" id="1264600at2"/>
<gene>
    <name evidence="1" type="ORF">ED312_10115</name>
</gene>
<reference evidence="1 2" key="1">
    <citation type="submission" date="2018-10" db="EMBL/GenBank/DDBJ databases">
        <title>Sinomicrobium pectinilyticum sp. nov., a pectinase-producing bacterium isolated from alkaline and saline soil, and emended description of the genus Sinomicrobium.</title>
        <authorList>
            <person name="Cheng B."/>
            <person name="Li C."/>
            <person name="Lai Q."/>
            <person name="Du M."/>
            <person name="Shao Z."/>
            <person name="Xu P."/>
            <person name="Yang C."/>
        </authorList>
    </citation>
    <scope>NUCLEOTIDE SEQUENCE [LARGE SCALE GENOMIC DNA]</scope>
    <source>
        <strain evidence="1 2">5DNS001</strain>
    </source>
</reference>
<evidence type="ECO:0000313" key="1">
    <source>
        <dbReference type="EMBL" id="RNL87747.1"/>
    </source>
</evidence>
<proteinExistence type="predicted"/>
<accession>A0A3N0EJ50</accession>
<name>A0A3N0EJ50_SINP1</name>
<sequence>MKTKQLILGSLVFVFAVGTAFASLLAPQKVYVEALVDRPSGPNQECVPLQAQCEDSGFEACAVELINQPGAPQTSNTYSDSNCTMPLQNITGGIIQTIPDEADIEIIALF</sequence>
<dbReference type="InterPro" id="IPR045391">
    <property type="entry name" value="DUF6520"/>
</dbReference>
<organism evidence="1 2">
    <name type="scientific">Sinomicrobium pectinilyticum</name>
    <dbReference type="NCBI Taxonomy" id="1084421"/>
    <lineage>
        <taxon>Bacteria</taxon>
        <taxon>Pseudomonadati</taxon>
        <taxon>Bacteroidota</taxon>
        <taxon>Flavobacteriia</taxon>
        <taxon>Flavobacteriales</taxon>
        <taxon>Flavobacteriaceae</taxon>
        <taxon>Sinomicrobium</taxon>
    </lineage>
</organism>
<evidence type="ECO:0000313" key="2">
    <source>
        <dbReference type="Proteomes" id="UP000267469"/>
    </source>
</evidence>
<protein>
    <submittedName>
        <fullName evidence="1">Uncharacterized protein</fullName>
    </submittedName>
</protein>
<dbReference type="EMBL" id="RJTM01000071">
    <property type="protein sequence ID" value="RNL87747.1"/>
    <property type="molecule type" value="Genomic_DNA"/>
</dbReference>
<dbReference type="AlphaFoldDB" id="A0A3N0EJ50"/>
<dbReference type="Proteomes" id="UP000267469">
    <property type="component" value="Unassembled WGS sequence"/>
</dbReference>
<dbReference type="Pfam" id="PF20130">
    <property type="entry name" value="DUF6520"/>
    <property type="match status" value="1"/>
</dbReference>
<keyword evidence="2" id="KW-1185">Reference proteome</keyword>
<comment type="caution">
    <text evidence="1">The sequence shown here is derived from an EMBL/GenBank/DDBJ whole genome shotgun (WGS) entry which is preliminary data.</text>
</comment>